<organism evidence="1 2">
    <name type="scientific">Ixodes persulcatus</name>
    <name type="common">Taiga tick</name>
    <dbReference type="NCBI Taxonomy" id="34615"/>
    <lineage>
        <taxon>Eukaryota</taxon>
        <taxon>Metazoa</taxon>
        <taxon>Ecdysozoa</taxon>
        <taxon>Arthropoda</taxon>
        <taxon>Chelicerata</taxon>
        <taxon>Arachnida</taxon>
        <taxon>Acari</taxon>
        <taxon>Parasitiformes</taxon>
        <taxon>Ixodida</taxon>
        <taxon>Ixodoidea</taxon>
        <taxon>Ixodidae</taxon>
        <taxon>Ixodinae</taxon>
        <taxon>Ixodes</taxon>
    </lineage>
</organism>
<keyword evidence="2" id="KW-1185">Reference proteome</keyword>
<reference evidence="1 2" key="1">
    <citation type="journal article" date="2020" name="Cell">
        <title>Large-Scale Comparative Analyses of Tick Genomes Elucidate Their Genetic Diversity and Vector Capacities.</title>
        <authorList>
            <consortium name="Tick Genome and Microbiome Consortium (TIGMIC)"/>
            <person name="Jia N."/>
            <person name="Wang J."/>
            <person name="Shi W."/>
            <person name="Du L."/>
            <person name="Sun Y."/>
            <person name="Zhan W."/>
            <person name="Jiang J.F."/>
            <person name="Wang Q."/>
            <person name="Zhang B."/>
            <person name="Ji P."/>
            <person name="Bell-Sakyi L."/>
            <person name="Cui X.M."/>
            <person name="Yuan T.T."/>
            <person name="Jiang B.G."/>
            <person name="Yang W.F."/>
            <person name="Lam T.T."/>
            <person name="Chang Q.C."/>
            <person name="Ding S.J."/>
            <person name="Wang X.J."/>
            <person name="Zhu J.G."/>
            <person name="Ruan X.D."/>
            <person name="Zhao L."/>
            <person name="Wei J.T."/>
            <person name="Ye R.Z."/>
            <person name="Que T.C."/>
            <person name="Du C.H."/>
            <person name="Zhou Y.H."/>
            <person name="Cheng J.X."/>
            <person name="Dai P.F."/>
            <person name="Guo W.B."/>
            <person name="Han X.H."/>
            <person name="Huang E.J."/>
            <person name="Li L.F."/>
            <person name="Wei W."/>
            <person name="Gao Y.C."/>
            <person name="Liu J.Z."/>
            <person name="Shao H.Z."/>
            <person name="Wang X."/>
            <person name="Wang C.C."/>
            <person name="Yang T.C."/>
            <person name="Huo Q.B."/>
            <person name="Li W."/>
            <person name="Chen H.Y."/>
            <person name="Chen S.E."/>
            <person name="Zhou L.G."/>
            <person name="Ni X.B."/>
            <person name="Tian J.H."/>
            <person name="Sheng Y."/>
            <person name="Liu T."/>
            <person name="Pan Y.S."/>
            <person name="Xia L.Y."/>
            <person name="Li J."/>
            <person name="Zhao F."/>
            <person name="Cao W.C."/>
        </authorList>
    </citation>
    <scope>NUCLEOTIDE SEQUENCE [LARGE SCALE GENOMIC DNA]</scope>
    <source>
        <strain evidence="1">Iper-2018</strain>
    </source>
</reference>
<protein>
    <submittedName>
        <fullName evidence="1">Uncharacterized protein</fullName>
    </submittedName>
</protein>
<gene>
    <name evidence="1" type="ORF">HPB47_016316</name>
</gene>
<accession>A0AC60R1K6</accession>
<dbReference type="Proteomes" id="UP000805193">
    <property type="component" value="Unassembled WGS sequence"/>
</dbReference>
<proteinExistence type="predicted"/>
<evidence type="ECO:0000313" key="1">
    <source>
        <dbReference type="EMBL" id="KAG0445357.1"/>
    </source>
</evidence>
<sequence length="160" mass="17899">MEANKASRVVMACALMMADEEVAEAPNTDSKKLWIKTWMSKKKPGIQNLLYQELLESDPVEYRRLLRVNSNHFADILSSIASCIQKLDTKLRPAIPAIDKLQLTLRFHASAGFCTLLSAHPGLMEMEAFGGRQHCETPSRTQQPDCRSLDLDRSASHPSS</sequence>
<comment type="caution">
    <text evidence="1">The sequence shown here is derived from an EMBL/GenBank/DDBJ whole genome shotgun (WGS) entry which is preliminary data.</text>
</comment>
<dbReference type="EMBL" id="JABSTQ010000502">
    <property type="protein sequence ID" value="KAG0445357.1"/>
    <property type="molecule type" value="Genomic_DNA"/>
</dbReference>
<name>A0AC60R1K6_IXOPE</name>
<evidence type="ECO:0000313" key="2">
    <source>
        <dbReference type="Proteomes" id="UP000805193"/>
    </source>
</evidence>